<reference evidence="6" key="1">
    <citation type="journal article" date="2019" name="Int. J. Syst. Evol. Microbiol.">
        <title>The Global Catalogue of Microorganisms (GCM) 10K type strain sequencing project: providing services to taxonomists for standard genome sequencing and annotation.</title>
        <authorList>
            <consortium name="The Broad Institute Genomics Platform"/>
            <consortium name="The Broad Institute Genome Sequencing Center for Infectious Disease"/>
            <person name="Wu L."/>
            <person name="Ma J."/>
        </authorList>
    </citation>
    <scope>NUCLEOTIDE SEQUENCE [LARGE SCALE GENOMIC DNA]</scope>
    <source>
        <strain evidence="6">CCM 8391</strain>
    </source>
</reference>
<evidence type="ECO:0000256" key="2">
    <source>
        <dbReference type="ARBA" id="ARBA00023125"/>
    </source>
</evidence>
<keyword evidence="6" id="KW-1185">Reference proteome</keyword>
<keyword evidence="2" id="KW-0238">DNA-binding</keyword>
<dbReference type="Gene3D" id="3.40.1410.10">
    <property type="entry name" value="Chorismate lyase-like"/>
    <property type="match status" value="1"/>
</dbReference>
<comment type="caution">
    <text evidence="5">The sequence shown here is derived from an EMBL/GenBank/DDBJ whole genome shotgun (WGS) entry which is preliminary data.</text>
</comment>
<dbReference type="SMART" id="SM00866">
    <property type="entry name" value="UTRA"/>
    <property type="match status" value="1"/>
</dbReference>
<gene>
    <name evidence="5" type="ORF">ACFQE5_08790</name>
</gene>
<dbReference type="Pfam" id="PF07702">
    <property type="entry name" value="UTRA"/>
    <property type="match status" value="1"/>
</dbReference>
<evidence type="ECO:0000313" key="5">
    <source>
        <dbReference type="EMBL" id="MFC5994305.1"/>
    </source>
</evidence>
<protein>
    <submittedName>
        <fullName evidence="5">GntR family transcriptional regulator</fullName>
    </submittedName>
</protein>
<dbReference type="InterPro" id="IPR036390">
    <property type="entry name" value="WH_DNA-bd_sf"/>
</dbReference>
<dbReference type="PRINTS" id="PR00035">
    <property type="entry name" value="HTHGNTR"/>
</dbReference>
<dbReference type="RefSeq" id="WP_379584338.1">
    <property type="nucleotide sequence ID" value="NZ_JBHSQW010000017.1"/>
</dbReference>
<dbReference type="Pfam" id="PF00392">
    <property type="entry name" value="GntR"/>
    <property type="match status" value="1"/>
</dbReference>
<name>A0ABW1J1K5_9PSEU</name>
<evidence type="ECO:0000313" key="6">
    <source>
        <dbReference type="Proteomes" id="UP001596302"/>
    </source>
</evidence>
<keyword evidence="1" id="KW-0805">Transcription regulation</keyword>
<dbReference type="Gene3D" id="1.10.10.10">
    <property type="entry name" value="Winged helix-like DNA-binding domain superfamily/Winged helix DNA-binding domain"/>
    <property type="match status" value="1"/>
</dbReference>
<dbReference type="PROSITE" id="PS50949">
    <property type="entry name" value="HTH_GNTR"/>
    <property type="match status" value="1"/>
</dbReference>
<dbReference type="Proteomes" id="UP001596302">
    <property type="component" value="Unassembled WGS sequence"/>
</dbReference>
<dbReference type="PANTHER" id="PTHR44846:SF17">
    <property type="entry name" value="GNTR-FAMILY TRANSCRIPTIONAL REGULATOR"/>
    <property type="match status" value="1"/>
</dbReference>
<dbReference type="InterPro" id="IPR011663">
    <property type="entry name" value="UTRA"/>
</dbReference>
<organism evidence="5 6">
    <name type="scientific">Pseudonocardia hispaniensis</name>
    <dbReference type="NCBI Taxonomy" id="904933"/>
    <lineage>
        <taxon>Bacteria</taxon>
        <taxon>Bacillati</taxon>
        <taxon>Actinomycetota</taxon>
        <taxon>Actinomycetes</taxon>
        <taxon>Pseudonocardiales</taxon>
        <taxon>Pseudonocardiaceae</taxon>
        <taxon>Pseudonocardia</taxon>
    </lineage>
</organism>
<dbReference type="InterPro" id="IPR050679">
    <property type="entry name" value="Bact_HTH_transcr_reg"/>
</dbReference>
<dbReference type="SUPFAM" id="SSF46785">
    <property type="entry name" value="Winged helix' DNA-binding domain"/>
    <property type="match status" value="1"/>
</dbReference>
<dbReference type="PANTHER" id="PTHR44846">
    <property type="entry name" value="MANNOSYL-D-GLYCERATE TRANSPORT/METABOLISM SYSTEM REPRESSOR MNGR-RELATED"/>
    <property type="match status" value="1"/>
</dbReference>
<dbReference type="InterPro" id="IPR036388">
    <property type="entry name" value="WH-like_DNA-bd_sf"/>
</dbReference>
<dbReference type="InterPro" id="IPR028978">
    <property type="entry name" value="Chorismate_lyase_/UTRA_dom_sf"/>
</dbReference>
<dbReference type="EMBL" id="JBHSQW010000017">
    <property type="protein sequence ID" value="MFC5994305.1"/>
    <property type="molecule type" value="Genomic_DNA"/>
</dbReference>
<evidence type="ECO:0000259" key="4">
    <source>
        <dbReference type="PROSITE" id="PS50949"/>
    </source>
</evidence>
<sequence length="248" mass="27699">MPEIQKVLPKYLQIAGHIRDQIVRGDLRPGDEVSSERELAAAWSVARPTAARALESLRVQGLVESRQGSGTYVRAQPGVPRARERYERARDHGTMYGAAESVEFIATGIVNGPDHVTEALQVPAGSRVARRTRLLRGEGGRPIELSTSWFTAQVAEQAPRLLEPERLLGGTGRYLAEVTGRESEYARDQVAARLATAEERRLLDLPRPSAVLVYRLTAYDPADQPVQFDEATYPPDRWEFRQEYPLAR</sequence>
<feature type="domain" description="HTH gntR-type" evidence="4">
    <location>
        <begin position="8"/>
        <end position="76"/>
    </location>
</feature>
<proteinExistence type="predicted"/>
<keyword evidence="3" id="KW-0804">Transcription</keyword>
<dbReference type="CDD" id="cd07377">
    <property type="entry name" value="WHTH_GntR"/>
    <property type="match status" value="1"/>
</dbReference>
<evidence type="ECO:0000256" key="3">
    <source>
        <dbReference type="ARBA" id="ARBA00023163"/>
    </source>
</evidence>
<dbReference type="SUPFAM" id="SSF64288">
    <property type="entry name" value="Chorismate lyase-like"/>
    <property type="match status" value="1"/>
</dbReference>
<dbReference type="InterPro" id="IPR000524">
    <property type="entry name" value="Tscrpt_reg_HTH_GntR"/>
</dbReference>
<dbReference type="SMART" id="SM00345">
    <property type="entry name" value="HTH_GNTR"/>
    <property type="match status" value="1"/>
</dbReference>
<evidence type="ECO:0000256" key="1">
    <source>
        <dbReference type="ARBA" id="ARBA00023015"/>
    </source>
</evidence>
<accession>A0ABW1J1K5</accession>